<dbReference type="PANTHER" id="PTHR16059:SF16">
    <property type="entry name" value="ANTHRAX TOXIN RECEPTOR-LIKE"/>
    <property type="match status" value="1"/>
</dbReference>
<feature type="non-terminal residue" evidence="8">
    <location>
        <position position="425"/>
    </location>
</feature>
<comment type="subcellular location">
    <subcellularLocation>
        <location evidence="1">Membrane</location>
        <topology evidence="1">Single-pass type I membrane protein</topology>
    </subcellularLocation>
</comment>
<organism evidence="8 9">
    <name type="scientific">Gulo gulo</name>
    <name type="common">Wolverine</name>
    <name type="synonym">Gluton</name>
    <dbReference type="NCBI Taxonomy" id="48420"/>
    <lineage>
        <taxon>Eukaryota</taxon>
        <taxon>Metazoa</taxon>
        <taxon>Chordata</taxon>
        <taxon>Craniata</taxon>
        <taxon>Vertebrata</taxon>
        <taxon>Euteleostomi</taxon>
        <taxon>Mammalia</taxon>
        <taxon>Eutheria</taxon>
        <taxon>Laurasiatheria</taxon>
        <taxon>Carnivora</taxon>
        <taxon>Caniformia</taxon>
        <taxon>Musteloidea</taxon>
        <taxon>Mustelidae</taxon>
        <taxon>Guloninae</taxon>
        <taxon>Gulo</taxon>
    </lineage>
</organism>
<dbReference type="GO" id="GO:0046872">
    <property type="term" value="F:metal ion binding"/>
    <property type="evidence" value="ECO:0007669"/>
    <property type="project" value="UniProtKB-KW"/>
</dbReference>
<name>A0A9X9LKM6_GULGU</name>
<evidence type="ECO:0000256" key="5">
    <source>
        <dbReference type="ARBA" id="ARBA00022989"/>
    </source>
</evidence>
<sequence>IRTLPASSADPRKSSLIIAVTTAPLKPSSIPMIKAEAEEAQRMKGSLYFITYNDYDREQLVDIAGRESQVYGTKGLKKLDLAYQSLVGSTCKKMNAVGVYFVCLLDSYNVGFERHVPDPSNLENFVCEYTLEGEPFPNRRANGVTPRSIICPGFILEKEDQEVVVRYSMDAGITFQGSMVFRGTNCEDPLKYAERTTMPSMTTPMMTTNTTTTTWMPMMPISTTTTTQTTTTPTTTRWTTTTHTTTMQMITVSTTVTWEMTGKAIVTPESTGPMVVTEKPILDKSLYPVLVPTLLIIPVVICCICCCTNTDKEPPPMEIIERESDTCIQRCTPVVIPCCPYQEDMSRIEDKLDTLCDFVQSCNQLPLMWCQSADQGQCFNFTPLKPLCRQLPCLPPNQLLCTVPIPPYHILPATLHDAAIDLSPC</sequence>
<keyword evidence="5" id="KW-1133">Transmembrane helix</keyword>
<evidence type="ECO:0000256" key="4">
    <source>
        <dbReference type="ARBA" id="ARBA00022729"/>
    </source>
</evidence>
<dbReference type="GO" id="GO:0004888">
    <property type="term" value="F:transmembrane signaling receptor activity"/>
    <property type="evidence" value="ECO:0007669"/>
    <property type="project" value="TreeGrafter"/>
</dbReference>
<keyword evidence="3" id="KW-0479">Metal-binding</keyword>
<dbReference type="EMBL" id="CYRY02006221">
    <property type="protein sequence ID" value="VCW70687.1"/>
    <property type="molecule type" value="Genomic_DNA"/>
</dbReference>
<protein>
    <recommendedName>
        <fullName evidence="7">Anthrax toxin receptor extracellular domain-containing protein</fullName>
    </recommendedName>
</protein>
<keyword evidence="6" id="KW-0472">Membrane</keyword>
<evidence type="ECO:0000313" key="9">
    <source>
        <dbReference type="Proteomes" id="UP000269945"/>
    </source>
</evidence>
<dbReference type="GO" id="GO:0005886">
    <property type="term" value="C:plasma membrane"/>
    <property type="evidence" value="ECO:0007669"/>
    <property type="project" value="TreeGrafter"/>
</dbReference>
<gene>
    <name evidence="8" type="ORF">BN2614_LOCUS3</name>
</gene>
<evidence type="ECO:0000256" key="3">
    <source>
        <dbReference type="ARBA" id="ARBA00022723"/>
    </source>
</evidence>
<dbReference type="InterPro" id="IPR008400">
    <property type="entry name" value="Anthrax_toxin_rcpt_extracel"/>
</dbReference>
<dbReference type="GO" id="GO:0009986">
    <property type="term" value="C:cell surface"/>
    <property type="evidence" value="ECO:0007669"/>
    <property type="project" value="TreeGrafter"/>
</dbReference>
<keyword evidence="4" id="KW-0732">Signal</keyword>
<evidence type="ECO:0000256" key="6">
    <source>
        <dbReference type="ARBA" id="ARBA00023136"/>
    </source>
</evidence>
<evidence type="ECO:0000256" key="2">
    <source>
        <dbReference type="ARBA" id="ARBA00022692"/>
    </source>
</evidence>
<reference evidence="8 9" key="1">
    <citation type="submission" date="2018-10" db="EMBL/GenBank/DDBJ databases">
        <authorList>
            <person name="Ekblom R."/>
            <person name="Jareborg N."/>
        </authorList>
    </citation>
    <scope>NUCLEOTIDE SEQUENCE [LARGE SCALE GENOMIC DNA]</scope>
    <source>
        <tissue evidence="8">Muscle</tissue>
    </source>
</reference>
<dbReference type="Proteomes" id="UP000269945">
    <property type="component" value="Unassembled WGS sequence"/>
</dbReference>
<dbReference type="AlphaFoldDB" id="A0A9X9LKM6"/>
<dbReference type="Pfam" id="PF05587">
    <property type="entry name" value="Anth_Ig"/>
    <property type="match status" value="1"/>
</dbReference>
<evidence type="ECO:0000313" key="8">
    <source>
        <dbReference type="EMBL" id="VCW70687.1"/>
    </source>
</evidence>
<feature type="domain" description="Anthrax toxin receptor extracellular" evidence="7">
    <location>
        <begin position="90"/>
        <end position="188"/>
    </location>
</feature>
<keyword evidence="9" id="KW-1185">Reference proteome</keyword>
<comment type="caution">
    <text evidence="8">The sequence shown here is derived from an EMBL/GenBank/DDBJ whole genome shotgun (WGS) entry which is preliminary data.</text>
</comment>
<dbReference type="PANTHER" id="PTHR16059">
    <property type="entry name" value="ANTHRAX TOXIN RECEPTOR"/>
    <property type="match status" value="1"/>
</dbReference>
<keyword evidence="2" id="KW-0812">Transmembrane</keyword>
<evidence type="ECO:0000256" key="1">
    <source>
        <dbReference type="ARBA" id="ARBA00004479"/>
    </source>
</evidence>
<evidence type="ECO:0000259" key="7">
    <source>
        <dbReference type="Pfam" id="PF05587"/>
    </source>
</evidence>
<proteinExistence type="predicted"/>
<accession>A0A9X9LKM6</accession>